<evidence type="ECO:0000313" key="1">
    <source>
        <dbReference type="EMBL" id="MQM07765.1"/>
    </source>
</evidence>
<reference evidence="1" key="1">
    <citation type="submission" date="2017-07" db="EMBL/GenBank/DDBJ databases">
        <title>Taro Niue Genome Assembly and Annotation.</title>
        <authorList>
            <person name="Atibalentja N."/>
            <person name="Keating K."/>
            <person name="Fields C.J."/>
        </authorList>
    </citation>
    <scope>NUCLEOTIDE SEQUENCE</scope>
    <source>
        <strain evidence="1">Niue_2</strain>
        <tissue evidence="1">Leaf</tissue>
    </source>
</reference>
<dbReference type="PANTHER" id="PTHR35459:SF2">
    <property type="entry name" value="T1N6.14 PROTEIN"/>
    <property type="match status" value="1"/>
</dbReference>
<name>A0A843WTI9_COLES</name>
<comment type="caution">
    <text evidence="1">The sequence shown here is derived from an EMBL/GenBank/DDBJ whole genome shotgun (WGS) entry which is preliminary data.</text>
</comment>
<gene>
    <name evidence="1" type="ORF">Taro_040608</name>
</gene>
<dbReference type="AlphaFoldDB" id="A0A843WTI9"/>
<accession>A0A843WTI9</accession>
<organism evidence="1 2">
    <name type="scientific">Colocasia esculenta</name>
    <name type="common">Wild taro</name>
    <name type="synonym">Arum esculentum</name>
    <dbReference type="NCBI Taxonomy" id="4460"/>
    <lineage>
        <taxon>Eukaryota</taxon>
        <taxon>Viridiplantae</taxon>
        <taxon>Streptophyta</taxon>
        <taxon>Embryophyta</taxon>
        <taxon>Tracheophyta</taxon>
        <taxon>Spermatophyta</taxon>
        <taxon>Magnoliopsida</taxon>
        <taxon>Liliopsida</taxon>
        <taxon>Araceae</taxon>
        <taxon>Aroideae</taxon>
        <taxon>Colocasieae</taxon>
        <taxon>Colocasia</taxon>
    </lineage>
</organism>
<dbReference type="OrthoDB" id="672903at2759"/>
<dbReference type="PANTHER" id="PTHR35459">
    <property type="entry name" value="T1N6.14 PROTEIN"/>
    <property type="match status" value="1"/>
</dbReference>
<evidence type="ECO:0000313" key="2">
    <source>
        <dbReference type="Proteomes" id="UP000652761"/>
    </source>
</evidence>
<proteinExistence type="predicted"/>
<dbReference type="Proteomes" id="UP000652761">
    <property type="component" value="Unassembled WGS sequence"/>
</dbReference>
<sequence>MTFEGMKVLRGLSKLLSAEAVPSEKKTNEEQQPVVEDGKEAVEIHVKTEMQVEADVAPATVPKQDGNVPAAAAEKVILEAKSIEKQLQGSQGTYIVGGSPMGWNFLIYPGSEPVYYGVTREAARLRRSAA</sequence>
<keyword evidence="2" id="KW-1185">Reference proteome</keyword>
<dbReference type="EMBL" id="NMUH01003949">
    <property type="protein sequence ID" value="MQM07765.1"/>
    <property type="molecule type" value="Genomic_DNA"/>
</dbReference>
<protein>
    <submittedName>
        <fullName evidence="1">Uncharacterized protein</fullName>
    </submittedName>
</protein>